<dbReference type="Pfam" id="PF11948">
    <property type="entry name" value="DUF3465"/>
    <property type="match status" value="1"/>
</dbReference>
<accession>A0A1M6BU51</accession>
<dbReference type="InterPro" id="IPR021856">
    <property type="entry name" value="DUF3465"/>
</dbReference>
<evidence type="ECO:0008006" key="3">
    <source>
        <dbReference type="Google" id="ProtNLM"/>
    </source>
</evidence>
<evidence type="ECO:0000313" key="2">
    <source>
        <dbReference type="Proteomes" id="UP000184510"/>
    </source>
</evidence>
<evidence type="ECO:0000313" key="1">
    <source>
        <dbReference type="EMBL" id="SHI52285.1"/>
    </source>
</evidence>
<proteinExistence type="predicted"/>
<dbReference type="AlphaFoldDB" id="A0A1M6BU51"/>
<protein>
    <recommendedName>
        <fullName evidence="3">DUF3465 domain-containing protein</fullName>
    </recommendedName>
</protein>
<organism evidence="1 2">
    <name type="scientific">Rubritalea squalenifaciens DSM 18772</name>
    <dbReference type="NCBI Taxonomy" id="1123071"/>
    <lineage>
        <taxon>Bacteria</taxon>
        <taxon>Pseudomonadati</taxon>
        <taxon>Verrucomicrobiota</taxon>
        <taxon>Verrucomicrobiia</taxon>
        <taxon>Verrucomicrobiales</taxon>
        <taxon>Rubritaleaceae</taxon>
        <taxon>Rubritalea</taxon>
    </lineage>
</organism>
<dbReference type="Proteomes" id="UP000184510">
    <property type="component" value="Unassembled WGS sequence"/>
</dbReference>
<sequence length="143" mass="15899">MKAFLVTAAIVGASALFYLNPELDLASVSSPSRDSHHIVEAYENHTSGKQVAGVGKVTRILSDDLKGSRHQRFILKLEGGHTLLISHNIDLAPRINSLKIGDEIEFYGVYEWNSKGGVVHWTHDDPKGRHINGWLKKNGKIYQ</sequence>
<dbReference type="InParanoid" id="A0A1M6BU51"/>
<dbReference type="OrthoDB" id="195616at2"/>
<reference evidence="1 2" key="1">
    <citation type="submission" date="2016-11" db="EMBL/GenBank/DDBJ databases">
        <authorList>
            <person name="Jaros S."/>
            <person name="Januszkiewicz K."/>
            <person name="Wedrychowicz H."/>
        </authorList>
    </citation>
    <scope>NUCLEOTIDE SEQUENCE [LARGE SCALE GENOMIC DNA]</scope>
    <source>
        <strain evidence="1 2">DSM 18772</strain>
    </source>
</reference>
<keyword evidence="2" id="KW-1185">Reference proteome</keyword>
<gene>
    <name evidence="1" type="ORF">SAMN02745181_0310</name>
</gene>
<dbReference type="RefSeq" id="WP_143157744.1">
    <property type="nucleotide sequence ID" value="NZ_FQYR01000002.1"/>
</dbReference>
<dbReference type="EMBL" id="FQYR01000002">
    <property type="protein sequence ID" value="SHI52285.1"/>
    <property type="molecule type" value="Genomic_DNA"/>
</dbReference>
<name>A0A1M6BU51_9BACT</name>
<dbReference type="STRING" id="1123071.SAMN02745181_0310"/>